<protein>
    <submittedName>
        <fullName evidence="1">Putative addiction module component, TIGR02574 family</fullName>
    </submittedName>
</protein>
<dbReference type="InterPro" id="IPR013406">
    <property type="entry name" value="CHP02574_addiction_mod"/>
</dbReference>
<reference evidence="2" key="1">
    <citation type="submission" date="2017-02" db="EMBL/GenBank/DDBJ databases">
        <authorList>
            <person name="Varghese N."/>
            <person name="Submissions S."/>
        </authorList>
    </citation>
    <scope>NUCLEOTIDE SEQUENCE [LARGE SCALE GENOMIC DNA]</scope>
    <source>
        <strain evidence="2">ATCC 700200</strain>
    </source>
</reference>
<proteinExistence type="predicted"/>
<dbReference type="Pfam" id="PF09720">
    <property type="entry name" value="Unstab_antitox"/>
    <property type="match status" value="1"/>
</dbReference>
<organism evidence="1 2">
    <name type="scientific">Prosthecobacter debontii</name>
    <dbReference type="NCBI Taxonomy" id="48467"/>
    <lineage>
        <taxon>Bacteria</taxon>
        <taxon>Pseudomonadati</taxon>
        <taxon>Verrucomicrobiota</taxon>
        <taxon>Verrucomicrobiia</taxon>
        <taxon>Verrucomicrobiales</taxon>
        <taxon>Verrucomicrobiaceae</taxon>
        <taxon>Prosthecobacter</taxon>
    </lineage>
</organism>
<dbReference type="NCBIfam" id="TIGR02574">
    <property type="entry name" value="stabl_TIGR02574"/>
    <property type="match status" value="1"/>
</dbReference>
<keyword evidence="2" id="KW-1185">Reference proteome</keyword>
<dbReference type="RefSeq" id="WP_078811992.1">
    <property type="nucleotide sequence ID" value="NZ_FUYE01000002.1"/>
</dbReference>
<sequence length="74" mass="8853">MVIEHFPEVRQLSAAEKLIFVSELWDDLAEHPSEVPVERHIIAELDRRMEDFRDHPDKFTTWETIQQKVLGRQL</sequence>
<dbReference type="AlphaFoldDB" id="A0A1T4WWD1"/>
<evidence type="ECO:0000313" key="2">
    <source>
        <dbReference type="Proteomes" id="UP000190774"/>
    </source>
</evidence>
<gene>
    <name evidence="1" type="ORF">SAMN02745166_00787</name>
</gene>
<accession>A0A1T4WWD1</accession>
<dbReference type="OrthoDB" id="283760at2"/>
<dbReference type="EMBL" id="FUYE01000002">
    <property type="protein sequence ID" value="SKA81614.1"/>
    <property type="molecule type" value="Genomic_DNA"/>
</dbReference>
<dbReference type="Proteomes" id="UP000190774">
    <property type="component" value="Unassembled WGS sequence"/>
</dbReference>
<name>A0A1T4WWD1_9BACT</name>
<dbReference type="STRING" id="48467.SAMN02745166_00787"/>
<evidence type="ECO:0000313" key="1">
    <source>
        <dbReference type="EMBL" id="SKA81614.1"/>
    </source>
</evidence>